<dbReference type="InterPro" id="IPR056636">
    <property type="entry name" value="DUF7734"/>
</dbReference>
<dbReference type="EMBL" id="JADEWC010000028">
    <property type="protein sequence ID" value="MBE9223343.1"/>
    <property type="molecule type" value="Genomic_DNA"/>
</dbReference>
<evidence type="ECO:0000313" key="3">
    <source>
        <dbReference type="Proteomes" id="UP000654604"/>
    </source>
</evidence>
<organism evidence="2 3">
    <name type="scientific">Cyanobacterium stanieri LEGE 03274</name>
    <dbReference type="NCBI Taxonomy" id="1828756"/>
    <lineage>
        <taxon>Bacteria</taxon>
        <taxon>Bacillati</taxon>
        <taxon>Cyanobacteriota</taxon>
        <taxon>Cyanophyceae</taxon>
        <taxon>Oscillatoriophycideae</taxon>
        <taxon>Chroococcales</taxon>
        <taxon>Geminocystaceae</taxon>
        <taxon>Cyanobacterium</taxon>
    </lineage>
</organism>
<dbReference type="Proteomes" id="UP000654604">
    <property type="component" value="Unassembled WGS sequence"/>
</dbReference>
<evidence type="ECO:0000259" key="1">
    <source>
        <dbReference type="Pfam" id="PF24869"/>
    </source>
</evidence>
<gene>
    <name evidence="2" type="ORF">IQ215_11605</name>
</gene>
<dbReference type="PANTHER" id="PTHR36729">
    <property type="entry name" value="EXPRESSED PROTEIN"/>
    <property type="match status" value="1"/>
</dbReference>
<proteinExistence type="predicted"/>
<name>A0ABR9V624_9CHRO</name>
<protein>
    <recommendedName>
        <fullName evidence="1">DUF7734 domain-containing protein</fullName>
    </recommendedName>
</protein>
<comment type="caution">
    <text evidence="2">The sequence shown here is derived from an EMBL/GenBank/DDBJ whole genome shotgun (WGS) entry which is preliminary data.</text>
</comment>
<dbReference type="PANTHER" id="PTHR36729:SF2">
    <property type="entry name" value="EXPRESSED PROTEIN"/>
    <property type="match status" value="1"/>
</dbReference>
<keyword evidence="3" id="KW-1185">Reference proteome</keyword>
<feature type="domain" description="DUF7734" evidence="1">
    <location>
        <begin position="7"/>
        <end position="91"/>
    </location>
</feature>
<dbReference type="RefSeq" id="WP_193801571.1">
    <property type="nucleotide sequence ID" value="NZ_JADEWC010000028.1"/>
</dbReference>
<evidence type="ECO:0000313" key="2">
    <source>
        <dbReference type="EMBL" id="MBE9223343.1"/>
    </source>
</evidence>
<reference evidence="2 3" key="1">
    <citation type="submission" date="2020-10" db="EMBL/GenBank/DDBJ databases">
        <authorList>
            <person name="Castelo-Branco R."/>
            <person name="Eusebio N."/>
            <person name="Adriana R."/>
            <person name="Vieira A."/>
            <person name="Brugerolle De Fraissinette N."/>
            <person name="Rezende De Castro R."/>
            <person name="Schneider M.P."/>
            <person name="Vasconcelos V."/>
            <person name="Leao P.N."/>
        </authorList>
    </citation>
    <scope>NUCLEOTIDE SEQUENCE [LARGE SCALE GENOMIC DNA]</scope>
    <source>
        <strain evidence="2 3">LEGE 03274</strain>
    </source>
</reference>
<sequence>MNNLLLKIEEYTKENPQWLVIVKAEENGQNLEIMTFRGFSSSLTGATEYDPDLPVLSSSGIILSVDLLQAPYNPVNPLYIEQNLTPAQFEANFLS</sequence>
<accession>A0ABR9V624</accession>
<dbReference type="Pfam" id="PF24869">
    <property type="entry name" value="DUF7734"/>
    <property type="match status" value="1"/>
</dbReference>